<organism evidence="6 7">
    <name type="scientific">Dacryopinax primogenitus (strain DJM 731)</name>
    <name type="common">Brown rot fungus</name>
    <dbReference type="NCBI Taxonomy" id="1858805"/>
    <lineage>
        <taxon>Eukaryota</taxon>
        <taxon>Fungi</taxon>
        <taxon>Dikarya</taxon>
        <taxon>Basidiomycota</taxon>
        <taxon>Agaricomycotina</taxon>
        <taxon>Dacrymycetes</taxon>
        <taxon>Dacrymycetales</taxon>
        <taxon>Dacrymycetaceae</taxon>
        <taxon>Dacryopinax</taxon>
    </lineage>
</organism>
<evidence type="ECO:0000256" key="2">
    <source>
        <dbReference type="ARBA" id="ARBA00022692"/>
    </source>
</evidence>
<dbReference type="Proteomes" id="UP000030653">
    <property type="component" value="Unassembled WGS sequence"/>
</dbReference>
<dbReference type="PANTHER" id="PTHR12911">
    <property type="entry name" value="SAD1/UNC-84-LIKE PROTEIN-RELATED"/>
    <property type="match status" value="1"/>
</dbReference>
<dbReference type="STRING" id="1858805.M5G9M2"/>
<dbReference type="OrthoDB" id="342281at2759"/>
<feature type="domain" description="SUN" evidence="5">
    <location>
        <begin position="1"/>
        <end position="129"/>
    </location>
</feature>
<dbReference type="GO" id="GO:0005635">
    <property type="term" value="C:nuclear envelope"/>
    <property type="evidence" value="ECO:0007669"/>
    <property type="project" value="TreeGrafter"/>
</dbReference>
<dbReference type="HOGENOM" id="CLU_1855204_0_0_1"/>
<dbReference type="GeneID" id="63687039"/>
<evidence type="ECO:0000259" key="5">
    <source>
        <dbReference type="PROSITE" id="PS51469"/>
    </source>
</evidence>
<keyword evidence="4" id="KW-0472">Membrane</keyword>
<keyword evidence="2" id="KW-0812">Transmembrane</keyword>
<dbReference type="GO" id="GO:0043495">
    <property type="term" value="F:protein-membrane adaptor activity"/>
    <property type="evidence" value="ECO:0007669"/>
    <property type="project" value="TreeGrafter"/>
</dbReference>
<dbReference type="PROSITE" id="PS51469">
    <property type="entry name" value="SUN"/>
    <property type="match status" value="1"/>
</dbReference>
<evidence type="ECO:0000256" key="4">
    <source>
        <dbReference type="ARBA" id="ARBA00023136"/>
    </source>
</evidence>
<dbReference type="Gene3D" id="2.60.120.260">
    <property type="entry name" value="Galactose-binding domain-like"/>
    <property type="match status" value="1"/>
</dbReference>
<evidence type="ECO:0000256" key="3">
    <source>
        <dbReference type="ARBA" id="ARBA00022989"/>
    </source>
</evidence>
<dbReference type="RefSeq" id="XP_040631864.1">
    <property type="nucleotide sequence ID" value="XM_040771977.1"/>
</dbReference>
<accession>M5G9M2</accession>
<proteinExistence type="predicted"/>
<name>M5G9M2_DACPD</name>
<dbReference type="Pfam" id="PF07738">
    <property type="entry name" value="Sad1_UNC"/>
    <property type="match status" value="1"/>
</dbReference>
<dbReference type="GO" id="GO:0016020">
    <property type="term" value="C:membrane"/>
    <property type="evidence" value="ECO:0007669"/>
    <property type="project" value="UniProtKB-SubCell"/>
</dbReference>
<protein>
    <recommendedName>
        <fullName evidence="5">SUN domain-containing protein</fullName>
    </recommendedName>
</protein>
<gene>
    <name evidence="6" type="ORF">DACRYDRAFT_20541</name>
</gene>
<dbReference type="InterPro" id="IPR045119">
    <property type="entry name" value="SUN1-5"/>
</dbReference>
<dbReference type="PANTHER" id="PTHR12911:SF8">
    <property type="entry name" value="KLAROID PROTEIN-RELATED"/>
    <property type="match status" value="1"/>
</dbReference>
<dbReference type="AlphaFoldDB" id="M5G9M2"/>
<evidence type="ECO:0000313" key="6">
    <source>
        <dbReference type="EMBL" id="EJU04970.1"/>
    </source>
</evidence>
<evidence type="ECO:0000256" key="1">
    <source>
        <dbReference type="ARBA" id="ARBA00004370"/>
    </source>
</evidence>
<keyword evidence="7" id="KW-1185">Reference proteome</keyword>
<keyword evidence="3" id="KW-1133">Transmembrane helix</keyword>
<evidence type="ECO:0000313" key="7">
    <source>
        <dbReference type="Proteomes" id="UP000030653"/>
    </source>
</evidence>
<dbReference type="EMBL" id="JH795857">
    <property type="protein sequence ID" value="EJU04970.1"/>
    <property type="molecule type" value="Genomic_DNA"/>
</dbReference>
<dbReference type="InterPro" id="IPR012919">
    <property type="entry name" value="SUN_dom"/>
</dbReference>
<sequence length="138" mass="15511">MGIRLHRFVYVDEIVVEAPPLSMLDQPETTPKQFDVWGHVESGNVAKLEEYLKKHPSDQTPPPPSTNARFMHLGSFEYDNQGAPIQKFSLDPAPSGHMIDFGLVVFTFNSNYGGDYTCLYRIRIHGEPSGNNLYGLRG</sequence>
<reference evidence="6 7" key="1">
    <citation type="journal article" date="2012" name="Science">
        <title>The Paleozoic origin of enzymatic lignin decomposition reconstructed from 31 fungal genomes.</title>
        <authorList>
            <person name="Floudas D."/>
            <person name="Binder M."/>
            <person name="Riley R."/>
            <person name="Barry K."/>
            <person name="Blanchette R.A."/>
            <person name="Henrissat B."/>
            <person name="Martinez A.T."/>
            <person name="Otillar R."/>
            <person name="Spatafora J.W."/>
            <person name="Yadav J.S."/>
            <person name="Aerts A."/>
            <person name="Benoit I."/>
            <person name="Boyd A."/>
            <person name="Carlson A."/>
            <person name="Copeland A."/>
            <person name="Coutinho P.M."/>
            <person name="de Vries R.P."/>
            <person name="Ferreira P."/>
            <person name="Findley K."/>
            <person name="Foster B."/>
            <person name="Gaskell J."/>
            <person name="Glotzer D."/>
            <person name="Gorecki P."/>
            <person name="Heitman J."/>
            <person name="Hesse C."/>
            <person name="Hori C."/>
            <person name="Igarashi K."/>
            <person name="Jurgens J.A."/>
            <person name="Kallen N."/>
            <person name="Kersten P."/>
            <person name="Kohler A."/>
            <person name="Kuees U."/>
            <person name="Kumar T.K.A."/>
            <person name="Kuo A."/>
            <person name="LaButti K."/>
            <person name="Larrondo L.F."/>
            <person name="Lindquist E."/>
            <person name="Ling A."/>
            <person name="Lombard V."/>
            <person name="Lucas S."/>
            <person name="Lundell T."/>
            <person name="Martin R."/>
            <person name="McLaughlin D.J."/>
            <person name="Morgenstern I."/>
            <person name="Morin E."/>
            <person name="Murat C."/>
            <person name="Nagy L.G."/>
            <person name="Nolan M."/>
            <person name="Ohm R.A."/>
            <person name="Patyshakuliyeva A."/>
            <person name="Rokas A."/>
            <person name="Ruiz-Duenas F.J."/>
            <person name="Sabat G."/>
            <person name="Salamov A."/>
            <person name="Samejima M."/>
            <person name="Schmutz J."/>
            <person name="Slot J.C."/>
            <person name="St John F."/>
            <person name="Stenlid J."/>
            <person name="Sun H."/>
            <person name="Sun S."/>
            <person name="Syed K."/>
            <person name="Tsang A."/>
            <person name="Wiebenga A."/>
            <person name="Young D."/>
            <person name="Pisabarro A."/>
            <person name="Eastwood D.C."/>
            <person name="Martin F."/>
            <person name="Cullen D."/>
            <person name="Grigoriev I.V."/>
            <person name="Hibbett D.S."/>
        </authorList>
    </citation>
    <scope>NUCLEOTIDE SEQUENCE [LARGE SCALE GENOMIC DNA]</scope>
    <source>
        <strain evidence="6 7">DJM-731 SS1</strain>
    </source>
</reference>
<comment type="subcellular location">
    <subcellularLocation>
        <location evidence="1">Membrane</location>
    </subcellularLocation>
</comment>